<name>A0A5C3QCY1_9AGAR</name>
<organism evidence="2 3">
    <name type="scientific">Pterulicium gracile</name>
    <dbReference type="NCBI Taxonomy" id="1884261"/>
    <lineage>
        <taxon>Eukaryota</taxon>
        <taxon>Fungi</taxon>
        <taxon>Dikarya</taxon>
        <taxon>Basidiomycota</taxon>
        <taxon>Agaricomycotina</taxon>
        <taxon>Agaricomycetes</taxon>
        <taxon>Agaricomycetidae</taxon>
        <taxon>Agaricales</taxon>
        <taxon>Pleurotineae</taxon>
        <taxon>Pterulaceae</taxon>
        <taxon>Pterulicium</taxon>
    </lineage>
</organism>
<dbReference type="EMBL" id="ML178831">
    <property type="protein sequence ID" value="TFK99934.1"/>
    <property type="molecule type" value="Genomic_DNA"/>
</dbReference>
<feature type="region of interest" description="Disordered" evidence="1">
    <location>
        <begin position="1"/>
        <end position="21"/>
    </location>
</feature>
<evidence type="ECO:0000313" key="3">
    <source>
        <dbReference type="Proteomes" id="UP000305067"/>
    </source>
</evidence>
<evidence type="ECO:0000256" key="1">
    <source>
        <dbReference type="SAM" id="MobiDB-lite"/>
    </source>
</evidence>
<keyword evidence="3" id="KW-1185">Reference proteome</keyword>
<dbReference type="Proteomes" id="UP000305067">
    <property type="component" value="Unassembled WGS sequence"/>
</dbReference>
<sequence length="152" mass="17117">MPGSNSNSGQRDYIVTNSGTNSQGSHWCNRQYEGYSANTNAFHYSNRDGSYFYNNPDGSKYYNNGKGFSSYTPPPSKGQRQKLDLKAVSFPGNWPSGRLKLFLHPALWTRFAGGRLRNSGHEITPAKLELPTARTSGSVHRLQYKHSLRAYY</sequence>
<gene>
    <name evidence="2" type="ORF">BDV98DRAFT_583908</name>
</gene>
<accession>A0A5C3QCY1</accession>
<reference evidence="2 3" key="1">
    <citation type="journal article" date="2019" name="Nat. Ecol. Evol.">
        <title>Megaphylogeny resolves global patterns of mushroom evolution.</title>
        <authorList>
            <person name="Varga T."/>
            <person name="Krizsan K."/>
            <person name="Foldi C."/>
            <person name="Dima B."/>
            <person name="Sanchez-Garcia M."/>
            <person name="Sanchez-Ramirez S."/>
            <person name="Szollosi G.J."/>
            <person name="Szarkandi J.G."/>
            <person name="Papp V."/>
            <person name="Albert L."/>
            <person name="Andreopoulos W."/>
            <person name="Angelini C."/>
            <person name="Antonin V."/>
            <person name="Barry K.W."/>
            <person name="Bougher N.L."/>
            <person name="Buchanan P."/>
            <person name="Buyck B."/>
            <person name="Bense V."/>
            <person name="Catcheside P."/>
            <person name="Chovatia M."/>
            <person name="Cooper J."/>
            <person name="Damon W."/>
            <person name="Desjardin D."/>
            <person name="Finy P."/>
            <person name="Geml J."/>
            <person name="Haridas S."/>
            <person name="Hughes K."/>
            <person name="Justo A."/>
            <person name="Karasinski D."/>
            <person name="Kautmanova I."/>
            <person name="Kiss B."/>
            <person name="Kocsube S."/>
            <person name="Kotiranta H."/>
            <person name="LaButti K.M."/>
            <person name="Lechner B.E."/>
            <person name="Liimatainen K."/>
            <person name="Lipzen A."/>
            <person name="Lukacs Z."/>
            <person name="Mihaltcheva S."/>
            <person name="Morgado L.N."/>
            <person name="Niskanen T."/>
            <person name="Noordeloos M.E."/>
            <person name="Ohm R.A."/>
            <person name="Ortiz-Santana B."/>
            <person name="Ovrebo C."/>
            <person name="Racz N."/>
            <person name="Riley R."/>
            <person name="Savchenko A."/>
            <person name="Shiryaev A."/>
            <person name="Soop K."/>
            <person name="Spirin V."/>
            <person name="Szebenyi C."/>
            <person name="Tomsovsky M."/>
            <person name="Tulloss R.E."/>
            <person name="Uehling J."/>
            <person name="Grigoriev I.V."/>
            <person name="Vagvolgyi C."/>
            <person name="Papp T."/>
            <person name="Martin F.M."/>
            <person name="Miettinen O."/>
            <person name="Hibbett D.S."/>
            <person name="Nagy L.G."/>
        </authorList>
    </citation>
    <scope>NUCLEOTIDE SEQUENCE [LARGE SCALE GENOMIC DNA]</scope>
    <source>
        <strain evidence="2 3">CBS 309.79</strain>
    </source>
</reference>
<dbReference type="OrthoDB" id="5415522at2759"/>
<protein>
    <submittedName>
        <fullName evidence="2">Uncharacterized protein</fullName>
    </submittedName>
</protein>
<proteinExistence type="predicted"/>
<evidence type="ECO:0000313" key="2">
    <source>
        <dbReference type="EMBL" id="TFK99934.1"/>
    </source>
</evidence>
<dbReference type="STRING" id="1884261.A0A5C3QCY1"/>
<dbReference type="AlphaFoldDB" id="A0A5C3QCY1"/>